<evidence type="ECO:0000259" key="1">
    <source>
        <dbReference type="SMART" id="SM00507"/>
    </source>
</evidence>
<evidence type="ECO:0000313" key="3">
    <source>
        <dbReference type="Proteomes" id="UP000019194"/>
    </source>
</evidence>
<dbReference type="SMART" id="SM00507">
    <property type="entry name" value="HNHc"/>
    <property type="match status" value="1"/>
</dbReference>
<dbReference type="Proteomes" id="UP000019194">
    <property type="component" value="Unassembled WGS sequence"/>
</dbReference>
<dbReference type="Pfam" id="PF06147">
    <property type="entry name" value="DUF968"/>
    <property type="match status" value="1"/>
</dbReference>
<sequence>MGGEGTNNYRGDSRMRALLKPVVARELGIVLLKPGSELMPLFSCERVLVESQSAGMERLPTGHVPDVRQPLASDDSLWPFFLDEKVIKAAGGFGGLDYWLMRYGGNCCQWPHSDYHYHELTILHHEPGSVLLCGHCDNHLRDHYSEQLAELARRNVINWIINSIMVALNQDPSRELSLAELCWWAVRMGVTGAISESVAGRALRIPSEEHQSVMRECDIEPGVTAASIIAAKASTVNVKMPPAQVPAVKPVVGVLVDPESPQTYMKRPKRIRWKAPRYLAWIKTQPCECCRRPADDPHHLIGHGQGGMGTKAHDLFVIPLCREHHDELHADPVAFEAKYGDQLMLVFRVIDRALAIGVLA</sequence>
<protein>
    <submittedName>
        <fullName evidence="2">Cytoplasmic protein</fullName>
    </submittedName>
</protein>
<accession>A0A7G2ISB6</accession>
<reference evidence="2 3" key="1">
    <citation type="submission" date="2013-10" db="EMBL/GenBank/DDBJ databases">
        <title>Antibiotic resistance diversity of beta-lactamase producers in the General Hospital Vienna.</title>
        <authorList>
            <person name="Barisic I."/>
            <person name="Mitteregger D."/>
            <person name="Hirschl A.M."/>
            <person name="Noehammer C."/>
            <person name="Wiesinger-Mayr H."/>
        </authorList>
    </citation>
    <scope>NUCLEOTIDE SEQUENCE [LARGE SCALE GENOMIC DNA]</scope>
    <source>
        <strain evidence="2 3">ISC11</strain>
    </source>
</reference>
<dbReference type="InterPro" id="IPR003615">
    <property type="entry name" value="HNH_nuc"/>
</dbReference>
<dbReference type="AlphaFoldDB" id="A0A7G2ISB6"/>
<comment type="caution">
    <text evidence="2">The sequence shown here is derived from an EMBL/GenBank/DDBJ whole genome shotgun (WGS) entry which is preliminary data.</text>
</comment>
<dbReference type="Gene3D" id="3.30.40.190">
    <property type="match status" value="1"/>
</dbReference>
<dbReference type="EMBL" id="CBWP010000062">
    <property type="protein sequence ID" value="CDL39818.1"/>
    <property type="molecule type" value="Genomic_DNA"/>
</dbReference>
<proteinExistence type="predicted"/>
<organism evidence="2 3">
    <name type="scientific">Citrobacter freundii</name>
    <dbReference type="NCBI Taxonomy" id="546"/>
    <lineage>
        <taxon>Bacteria</taxon>
        <taxon>Pseudomonadati</taxon>
        <taxon>Pseudomonadota</taxon>
        <taxon>Gammaproteobacteria</taxon>
        <taxon>Enterobacterales</taxon>
        <taxon>Enterobacteriaceae</taxon>
        <taxon>Citrobacter</taxon>
        <taxon>Citrobacter freundii complex</taxon>
    </lineage>
</organism>
<feature type="domain" description="HNH nuclease" evidence="1">
    <location>
        <begin position="277"/>
        <end position="326"/>
    </location>
</feature>
<dbReference type="InterPro" id="IPR010373">
    <property type="entry name" value="DUF968"/>
</dbReference>
<dbReference type="CDD" id="cd00085">
    <property type="entry name" value="HNHc"/>
    <property type="match status" value="1"/>
</dbReference>
<name>A0A7G2ISB6_CITFR</name>
<evidence type="ECO:0000313" key="2">
    <source>
        <dbReference type="EMBL" id="CDL39818.1"/>
    </source>
</evidence>